<dbReference type="EMBL" id="OCND01000001">
    <property type="protein sequence ID" value="SOD51339.1"/>
    <property type="molecule type" value="Genomic_DNA"/>
</dbReference>
<sequence>MKKLLLCLLLAAAAAWYFFGRTQVNEAEVRDFYQRQFEASSKGDVGRLCGMLASDFQGVNITHVGPRQLRELNDRDETCDALEKFYDQLKKLHAMAGDQFEVDGDYTINGVEVAEDGKSATVKVRSVARLGRMRITSRSTDTVVRQHGRLVVRRSDSRSWME</sequence>
<dbReference type="SUPFAM" id="SSF54427">
    <property type="entry name" value="NTF2-like"/>
    <property type="match status" value="1"/>
</dbReference>
<protein>
    <recommendedName>
        <fullName evidence="3">SnoaL-like domain-containing protein</fullName>
    </recommendedName>
</protein>
<dbReference type="Proteomes" id="UP000219374">
    <property type="component" value="Unassembled WGS sequence"/>
</dbReference>
<dbReference type="OrthoDB" id="6039081at2"/>
<dbReference type="Gene3D" id="3.10.450.50">
    <property type="match status" value="1"/>
</dbReference>
<proteinExistence type="predicted"/>
<keyword evidence="2" id="KW-1185">Reference proteome</keyword>
<accession>A0A286CY76</accession>
<evidence type="ECO:0000313" key="2">
    <source>
        <dbReference type="Proteomes" id="UP000219374"/>
    </source>
</evidence>
<organism evidence="1 2">
    <name type="scientific">Pseudoxanthomonas wuyuanensis</name>
    <dbReference type="NCBI Taxonomy" id="1073196"/>
    <lineage>
        <taxon>Bacteria</taxon>
        <taxon>Pseudomonadati</taxon>
        <taxon>Pseudomonadota</taxon>
        <taxon>Gammaproteobacteria</taxon>
        <taxon>Lysobacterales</taxon>
        <taxon>Lysobacteraceae</taxon>
        <taxon>Pseudoxanthomonas</taxon>
    </lineage>
</organism>
<dbReference type="RefSeq" id="WP_097120352.1">
    <property type="nucleotide sequence ID" value="NZ_OCND01000001.1"/>
</dbReference>
<gene>
    <name evidence="1" type="ORF">SAMN06296416_101573</name>
</gene>
<dbReference type="AlphaFoldDB" id="A0A286CY76"/>
<name>A0A286CY76_9GAMM</name>
<evidence type="ECO:0008006" key="3">
    <source>
        <dbReference type="Google" id="ProtNLM"/>
    </source>
</evidence>
<evidence type="ECO:0000313" key="1">
    <source>
        <dbReference type="EMBL" id="SOD51339.1"/>
    </source>
</evidence>
<reference evidence="1 2" key="1">
    <citation type="submission" date="2017-09" db="EMBL/GenBank/DDBJ databases">
        <authorList>
            <person name="Ehlers B."/>
            <person name="Leendertz F.H."/>
        </authorList>
    </citation>
    <scope>NUCLEOTIDE SEQUENCE [LARGE SCALE GENOMIC DNA]</scope>
    <source>
        <strain evidence="1 2">CGMCC 1.10978</strain>
    </source>
</reference>
<dbReference type="InterPro" id="IPR032710">
    <property type="entry name" value="NTF2-like_dom_sf"/>
</dbReference>